<organism evidence="1 2">
    <name type="scientific">Strongylus vulgaris</name>
    <name type="common">Blood worm</name>
    <dbReference type="NCBI Taxonomy" id="40348"/>
    <lineage>
        <taxon>Eukaryota</taxon>
        <taxon>Metazoa</taxon>
        <taxon>Ecdysozoa</taxon>
        <taxon>Nematoda</taxon>
        <taxon>Chromadorea</taxon>
        <taxon>Rhabditida</taxon>
        <taxon>Rhabditina</taxon>
        <taxon>Rhabditomorpha</taxon>
        <taxon>Strongyloidea</taxon>
        <taxon>Strongylidae</taxon>
        <taxon>Strongylus</taxon>
    </lineage>
</organism>
<protein>
    <submittedName>
        <fullName evidence="1">Uncharacterized protein</fullName>
    </submittedName>
</protein>
<sequence length="88" mass="10501">MMEGNVEVEDPLKQHMAAFVHAQSNTQDIANLDQKIYDVVDQINEWKTRRDFYVRFADHPYEFIRKWLVSQSQDLKVGFFFSSFQIIV</sequence>
<reference evidence="1 2" key="1">
    <citation type="submission" date="2018-11" db="EMBL/GenBank/DDBJ databases">
        <authorList>
            <consortium name="Pathogen Informatics"/>
        </authorList>
    </citation>
    <scope>NUCLEOTIDE SEQUENCE [LARGE SCALE GENOMIC DNA]</scope>
</reference>
<name>A0A3P7JKS2_STRVU</name>
<dbReference type="OrthoDB" id="10263741at2759"/>
<dbReference type="Proteomes" id="UP000270094">
    <property type="component" value="Unassembled WGS sequence"/>
</dbReference>
<dbReference type="EMBL" id="UYYB01103742">
    <property type="protein sequence ID" value="VDM79034.1"/>
    <property type="molecule type" value="Genomic_DNA"/>
</dbReference>
<proteinExistence type="predicted"/>
<dbReference type="AlphaFoldDB" id="A0A3P7JKS2"/>
<accession>A0A3P7JKS2</accession>
<keyword evidence="2" id="KW-1185">Reference proteome</keyword>
<gene>
    <name evidence="1" type="ORF">SVUK_LOCUS14032</name>
</gene>
<evidence type="ECO:0000313" key="2">
    <source>
        <dbReference type="Proteomes" id="UP000270094"/>
    </source>
</evidence>
<evidence type="ECO:0000313" key="1">
    <source>
        <dbReference type="EMBL" id="VDM79034.1"/>
    </source>
</evidence>